<gene>
    <name evidence="1" type="ORF">OE88DRAFT_1657180</name>
</gene>
<proteinExistence type="predicted"/>
<dbReference type="Proteomes" id="UP000305948">
    <property type="component" value="Unassembled WGS sequence"/>
</dbReference>
<protein>
    <submittedName>
        <fullName evidence="1">Uncharacterized protein</fullName>
    </submittedName>
</protein>
<organism evidence="1 2">
    <name type="scientific">Heliocybe sulcata</name>
    <dbReference type="NCBI Taxonomy" id="5364"/>
    <lineage>
        <taxon>Eukaryota</taxon>
        <taxon>Fungi</taxon>
        <taxon>Dikarya</taxon>
        <taxon>Basidiomycota</taxon>
        <taxon>Agaricomycotina</taxon>
        <taxon>Agaricomycetes</taxon>
        <taxon>Gloeophyllales</taxon>
        <taxon>Gloeophyllaceae</taxon>
        <taxon>Heliocybe</taxon>
    </lineage>
</organism>
<name>A0A5C3N885_9AGAM</name>
<dbReference type="AlphaFoldDB" id="A0A5C3N885"/>
<dbReference type="OrthoDB" id="2750929at2759"/>
<keyword evidence="2" id="KW-1185">Reference proteome</keyword>
<reference evidence="1 2" key="1">
    <citation type="journal article" date="2019" name="Nat. Ecol. Evol.">
        <title>Megaphylogeny resolves global patterns of mushroom evolution.</title>
        <authorList>
            <person name="Varga T."/>
            <person name="Krizsan K."/>
            <person name="Foldi C."/>
            <person name="Dima B."/>
            <person name="Sanchez-Garcia M."/>
            <person name="Sanchez-Ramirez S."/>
            <person name="Szollosi G.J."/>
            <person name="Szarkandi J.G."/>
            <person name="Papp V."/>
            <person name="Albert L."/>
            <person name="Andreopoulos W."/>
            <person name="Angelini C."/>
            <person name="Antonin V."/>
            <person name="Barry K.W."/>
            <person name="Bougher N.L."/>
            <person name="Buchanan P."/>
            <person name="Buyck B."/>
            <person name="Bense V."/>
            <person name="Catcheside P."/>
            <person name="Chovatia M."/>
            <person name="Cooper J."/>
            <person name="Damon W."/>
            <person name="Desjardin D."/>
            <person name="Finy P."/>
            <person name="Geml J."/>
            <person name="Haridas S."/>
            <person name="Hughes K."/>
            <person name="Justo A."/>
            <person name="Karasinski D."/>
            <person name="Kautmanova I."/>
            <person name="Kiss B."/>
            <person name="Kocsube S."/>
            <person name="Kotiranta H."/>
            <person name="LaButti K.M."/>
            <person name="Lechner B.E."/>
            <person name="Liimatainen K."/>
            <person name="Lipzen A."/>
            <person name="Lukacs Z."/>
            <person name="Mihaltcheva S."/>
            <person name="Morgado L.N."/>
            <person name="Niskanen T."/>
            <person name="Noordeloos M.E."/>
            <person name="Ohm R.A."/>
            <person name="Ortiz-Santana B."/>
            <person name="Ovrebo C."/>
            <person name="Racz N."/>
            <person name="Riley R."/>
            <person name="Savchenko A."/>
            <person name="Shiryaev A."/>
            <person name="Soop K."/>
            <person name="Spirin V."/>
            <person name="Szebenyi C."/>
            <person name="Tomsovsky M."/>
            <person name="Tulloss R.E."/>
            <person name="Uehling J."/>
            <person name="Grigoriev I.V."/>
            <person name="Vagvolgyi C."/>
            <person name="Papp T."/>
            <person name="Martin F.M."/>
            <person name="Miettinen O."/>
            <person name="Hibbett D.S."/>
            <person name="Nagy L.G."/>
        </authorList>
    </citation>
    <scope>NUCLEOTIDE SEQUENCE [LARGE SCALE GENOMIC DNA]</scope>
    <source>
        <strain evidence="1 2">OMC1185</strain>
    </source>
</reference>
<dbReference type="EMBL" id="ML213509">
    <property type="protein sequence ID" value="TFK52128.1"/>
    <property type="molecule type" value="Genomic_DNA"/>
</dbReference>
<evidence type="ECO:0000313" key="2">
    <source>
        <dbReference type="Proteomes" id="UP000305948"/>
    </source>
</evidence>
<evidence type="ECO:0000313" key="1">
    <source>
        <dbReference type="EMBL" id="TFK52128.1"/>
    </source>
</evidence>
<sequence length="580" mass="65496">MNGTIRLALKSTLRYWRDVHNRRHPPSVSGCQETIMLLSAYATSAHKRWEYAGKVLDIRIPQAEIPATTAALSRTTRTLLLHTLNQTRLRAGHYVYLAGRPSLVVRSLLAPKERYLKMCYIELDHYRAIPFPPHCQGFLYWHLNPAAPPTSGQIRFRTTASSDPAAFLSGQDLRLPDGGVWNISLLDIARRPRYSGLRKHLIIEGLVTEEVLNTALKIPISYQHRHHIPKSDVSAPAAAANSIPPLLWRTLNPTQLDGEDFVDISAKVSISVRLPLAPEESKLDLHYYCPPGRNYAAFPPASQGFFYWHLEPDAPPISGQVRFRTTRSSDPATFPSGRDLPLPDGRPWNISLFDIAREPQYSGFREHLLSENLVTAEVLDTAVYISALNEGTVCHRGPDCLLLWRFGQTFLVNLQSTRAWLWVVGRSAAERLTLPSLSAVLVRKSKSTGMCYVLSEYSDSRKTHKHDFLKAVDCTLFTGRALVQFERSTLPEHEGTRTVVLRIVRVMPNSDGFDQASWMPELHEDGLDMTGIHQHAWSLNVDRPPRGSLSLRQSAKALSILFENEALQERRERERPKSYA</sequence>
<accession>A0A5C3N885</accession>